<dbReference type="GeneID" id="77199526"/>
<dbReference type="Pfam" id="PF04663">
    <property type="entry name" value="Phenol_monoox"/>
    <property type="match status" value="1"/>
</dbReference>
<dbReference type="InterPro" id="IPR043010">
    <property type="entry name" value="Phenol_hydroxylase_sf"/>
</dbReference>
<organism evidence="1 2">
    <name type="scientific">Caballeronia udeis</name>
    <dbReference type="NCBI Taxonomy" id="1232866"/>
    <lineage>
        <taxon>Bacteria</taxon>
        <taxon>Pseudomonadati</taxon>
        <taxon>Pseudomonadota</taxon>
        <taxon>Betaproteobacteria</taxon>
        <taxon>Burkholderiales</taxon>
        <taxon>Burkholderiaceae</taxon>
        <taxon>Caballeronia</taxon>
    </lineage>
</organism>
<name>A0A158GIW1_9BURK</name>
<dbReference type="EMBL" id="FCOK02000015">
    <property type="protein sequence ID" value="SAL32044.1"/>
    <property type="molecule type" value="Genomic_DNA"/>
</dbReference>
<proteinExistence type="predicted"/>
<evidence type="ECO:0000313" key="1">
    <source>
        <dbReference type="EMBL" id="SAL32044.1"/>
    </source>
</evidence>
<gene>
    <name evidence="1" type="ORF">AWB69_02747</name>
</gene>
<dbReference type="GO" id="GO:0018662">
    <property type="term" value="F:phenol 2-monooxygenase activity"/>
    <property type="evidence" value="ECO:0007669"/>
    <property type="project" value="InterPro"/>
</dbReference>
<dbReference type="RefSeq" id="WP_062085382.1">
    <property type="nucleotide sequence ID" value="NZ_FCOK02000015.1"/>
</dbReference>
<dbReference type="Gene3D" id="3.10.20.560">
    <property type="entry name" value="Phenol hydroxylase"/>
    <property type="match status" value="1"/>
</dbReference>
<evidence type="ECO:0000313" key="2">
    <source>
        <dbReference type="Proteomes" id="UP000054683"/>
    </source>
</evidence>
<sequence>MSVKAAFAEYTGPVRDAIENFHGNQLVYVAWDEHLMFPCAAAFPFPPTMPFDALVKDVLPSVYGIHPDFAKIEWSDVKWTLDGEAFDPELTASLAGNGVKHKSLIRLATPGLHGIGGIGY</sequence>
<reference evidence="1 2" key="1">
    <citation type="submission" date="2016-01" db="EMBL/GenBank/DDBJ databases">
        <authorList>
            <person name="Oliw E.H."/>
        </authorList>
    </citation>
    <scope>NUCLEOTIDE SEQUENCE [LARGE SCALE GENOMIC DNA]</scope>
    <source>
        <strain evidence="1">LMG 27134</strain>
    </source>
</reference>
<dbReference type="InterPro" id="IPR006756">
    <property type="entry name" value="Phenol_hydroxylase"/>
</dbReference>
<dbReference type="Proteomes" id="UP000054683">
    <property type="component" value="Unassembled WGS sequence"/>
</dbReference>
<accession>A0A158GIW1</accession>
<protein>
    <submittedName>
        <fullName evidence="1">Phenol hydroxylase region</fullName>
    </submittedName>
</protein>
<dbReference type="OrthoDB" id="5343663at2"/>
<dbReference type="AlphaFoldDB" id="A0A158GIW1"/>